<protein>
    <recommendedName>
        <fullName evidence="2">SnoaL-like domain-containing protein</fullName>
    </recommendedName>
</protein>
<dbReference type="InterPro" id="IPR032710">
    <property type="entry name" value="NTF2-like_dom_sf"/>
</dbReference>
<dbReference type="Proteomes" id="UP000239388">
    <property type="component" value="Unassembled WGS sequence"/>
</dbReference>
<accession>A0A2S8F7L1</accession>
<evidence type="ECO:0000259" key="2">
    <source>
        <dbReference type="Pfam" id="PF13474"/>
    </source>
</evidence>
<evidence type="ECO:0000313" key="3">
    <source>
        <dbReference type="EMBL" id="PQO28149.1"/>
    </source>
</evidence>
<evidence type="ECO:0000313" key="4">
    <source>
        <dbReference type="Proteomes" id="UP000239388"/>
    </source>
</evidence>
<gene>
    <name evidence="3" type="ORF">C5Y98_24915</name>
</gene>
<dbReference type="EMBL" id="PUIB01000025">
    <property type="protein sequence ID" value="PQO28149.1"/>
    <property type="molecule type" value="Genomic_DNA"/>
</dbReference>
<keyword evidence="1" id="KW-0732">Signal</keyword>
<sequence length="163" mass="18638">MPIRNLLFAAAVIASLWVSSSFAAEPTDESPQKFIQSWAEAFNKNDPEKLSAFYDQSDELEVIVSAGVRHHGYKALQQAYVGDSRNVHFYDSQVSNLSTRVLGETALVTFEHQFKARFKTDNTRWQVHIRTTTVLHRMQGKWKIVLEHSSPIEGTPRFTQIQE</sequence>
<dbReference type="InterPro" id="IPR037401">
    <property type="entry name" value="SnoaL-like"/>
</dbReference>
<evidence type="ECO:0000256" key="1">
    <source>
        <dbReference type="SAM" id="SignalP"/>
    </source>
</evidence>
<dbReference type="CDD" id="cd00531">
    <property type="entry name" value="NTF2_like"/>
    <property type="match status" value="1"/>
</dbReference>
<dbReference type="Pfam" id="PF13474">
    <property type="entry name" value="SnoaL_3"/>
    <property type="match status" value="1"/>
</dbReference>
<organism evidence="3 4">
    <name type="scientific">Blastopirellula marina</name>
    <dbReference type="NCBI Taxonomy" id="124"/>
    <lineage>
        <taxon>Bacteria</taxon>
        <taxon>Pseudomonadati</taxon>
        <taxon>Planctomycetota</taxon>
        <taxon>Planctomycetia</taxon>
        <taxon>Pirellulales</taxon>
        <taxon>Pirellulaceae</taxon>
        <taxon>Blastopirellula</taxon>
    </lineage>
</organism>
<dbReference type="RefSeq" id="WP_105358466.1">
    <property type="nucleotide sequence ID" value="NZ_PUIB01000025.1"/>
</dbReference>
<dbReference type="AlphaFoldDB" id="A0A2S8F7L1"/>
<comment type="caution">
    <text evidence="3">The sequence shown here is derived from an EMBL/GenBank/DDBJ whole genome shotgun (WGS) entry which is preliminary data.</text>
</comment>
<proteinExistence type="predicted"/>
<reference evidence="3 4" key="1">
    <citation type="submission" date="2018-02" db="EMBL/GenBank/DDBJ databases">
        <title>Comparative genomes isolates from brazilian mangrove.</title>
        <authorList>
            <person name="Araujo J.E."/>
            <person name="Taketani R.G."/>
            <person name="Silva M.C.P."/>
            <person name="Loureco M.V."/>
            <person name="Andreote F.D."/>
        </authorList>
    </citation>
    <scope>NUCLEOTIDE SEQUENCE [LARGE SCALE GENOMIC DNA]</scope>
    <source>
        <strain evidence="3 4">NAP PRIS-MGV</strain>
    </source>
</reference>
<feature type="domain" description="SnoaL-like" evidence="2">
    <location>
        <begin position="34"/>
        <end position="151"/>
    </location>
</feature>
<feature type="chain" id="PRO_5015766360" description="SnoaL-like domain-containing protein" evidence="1">
    <location>
        <begin position="24"/>
        <end position="163"/>
    </location>
</feature>
<feature type="signal peptide" evidence="1">
    <location>
        <begin position="1"/>
        <end position="23"/>
    </location>
</feature>
<dbReference type="OrthoDB" id="290733at2"/>
<dbReference type="SUPFAM" id="SSF54427">
    <property type="entry name" value="NTF2-like"/>
    <property type="match status" value="1"/>
</dbReference>
<dbReference type="Gene3D" id="3.10.450.50">
    <property type="match status" value="1"/>
</dbReference>
<name>A0A2S8F7L1_9BACT</name>